<name>A0A635R8Z4_SALET</name>
<evidence type="ECO:0008006" key="3">
    <source>
        <dbReference type="Google" id="ProtNLM"/>
    </source>
</evidence>
<comment type="caution">
    <text evidence="2">The sequence shown here is derived from an EMBL/GenBank/DDBJ whole genome shotgun (WGS) entry which is preliminary data.</text>
</comment>
<dbReference type="AlphaFoldDB" id="A0A635R8Z4"/>
<dbReference type="EMBL" id="AAMIYH010000015">
    <property type="protein sequence ID" value="EDH8303083.1"/>
    <property type="molecule type" value="Genomic_DNA"/>
</dbReference>
<accession>A0A635R8Z4</accession>
<keyword evidence="1" id="KW-0175">Coiled coil</keyword>
<organism evidence="2">
    <name type="scientific">Salmonella enterica subsp. enterica serovar Chester</name>
    <dbReference type="NCBI Taxonomy" id="149386"/>
    <lineage>
        <taxon>Bacteria</taxon>
        <taxon>Pseudomonadati</taxon>
        <taxon>Pseudomonadota</taxon>
        <taxon>Gammaproteobacteria</taxon>
        <taxon>Enterobacterales</taxon>
        <taxon>Enterobacteriaceae</taxon>
        <taxon>Salmonella</taxon>
    </lineage>
</organism>
<feature type="coiled-coil region" evidence="1">
    <location>
        <begin position="2"/>
        <end position="36"/>
    </location>
</feature>
<sequence length="86" mass="10037">MYSFLLEEIKDVENLLDDIEAEGNTLHQKIDSVRNRIDIKYINKLRWMSTIRNKILHGGHISIDVTAFKRAIEETKSYLSHIAPPE</sequence>
<evidence type="ECO:0000313" key="2">
    <source>
        <dbReference type="EMBL" id="EDH8303083.1"/>
    </source>
</evidence>
<gene>
    <name evidence="2" type="ORF">CB695_16565</name>
</gene>
<evidence type="ECO:0000256" key="1">
    <source>
        <dbReference type="SAM" id="Coils"/>
    </source>
</evidence>
<protein>
    <recommendedName>
        <fullName evidence="3">DUF4145 domain-containing protein</fullName>
    </recommendedName>
</protein>
<reference evidence="2" key="1">
    <citation type="submission" date="2018-07" db="EMBL/GenBank/DDBJ databases">
        <authorList>
            <person name="Ashton P.M."/>
            <person name="Dallman T."/>
            <person name="Nair S."/>
            <person name="De Pinna E."/>
            <person name="Peters T."/>
            <person name="Grant K."/>
        </authorList>
    </citation>
    <scope>NUCLEOTIDE SEQUENCE</scope>
    <source>
        <strain evidence="2">368335</strain>
    </source>
</reference>
<proteinExistence type="predicted"/>